<gene>
    <name evidence="2" type="ORF">D7294_22350</name>
</gene>
<comment type="caution">
    <text evidence="2">The sequence shown here is derived from an EMBL/GenBank/DDBJ whole genome shotgun (WGS) entry which is preliminary data.</text>
</comment>
<dbReference type="SUPFAM" id="SSF53850">
    <property type="entry name" value="Periplasmic binding protein-like II"/>
    <property type="match status" value="1"/>
</dbReference>
<protein>
    <submittedName>
        <fullName evidence="2">Sugar ABC transporter substrate-binding protein</fullName>
    </submittedName>
</protein>
<dbReference type="OrthoDB" id="9780991at2"/>
<dbReference type="Pfam" id="PF01547">
    <property type="entry name" value="SBP_bac_1"/>
    <property type="match status" value="1"/>
</dbReference>
<dbReference type="PROSITE" id="PS51257">
    <property type="entry name" value="PROKAR_LIPOPROTEIN"/>
    <property type="match status" value="1"/>
</dbReference>
<dbReference type="AlphaFoldDB" id="A0A3A9YSB2"/>
<dbReference type="Gene3D" id="3.40.190.10">
    <property type="entry name" value="Periplasmic binding protein-like II"/>
    <property type="match status" value="1"/>
</dbReference>
<dbReference type="Proteomes" id="UP000272474">
    <property type="component" value="Unassembled WGS sequence"/>
</dbReference>
<organism evidence="2 3">
    <name type="scientific">Streptomyces hoynatensis</name>
    <dbReference type="NCBI Taxonomy" id="1141874"/>
    <lineage>
        <taxon>Bacteria</taxon>
        <taxon>Bacillati</taxon>
        <taxon>Actinomycetota</taxon>
        <taxon>Actinomycetes</taxon>
        <taxon>Kitasatosporales</taxon>
        <taxon>Streptomycetaceae</taxon>
        <taxon>Streptomyces</taxon>
    </lineage>
</organism>
<proteinExistence type="predicted"/>
<dbReference type="RefSeq" id="WP_120682587.1">
    <property type="nucleotide sequence ID" value="NZ_RBAL01000015.1"/>
</dbReference>
<dbReference type="InterPro" id="IPR050490">
    <property type="entry name" value="Bact_solute-bd_prot1"/>
</dbReference>
<sequence>MRRTRRALAVAVTAALAAVAATGCGGGSTDAGSNDEPDKLTYWASNQGTSIENDEEVLKPVLDAFTEETGIEVDLEVIPWDSLLDRILTATASGEGPDVLNIGNTWSASLQATGALLQFDEETFARIGGADRFVPSALAATGAEGQDPAAVPLYSLAYALYYNKQMFADAGIETPPTTWEELVEDGQRLTGGDTYGLAVEGASIPENTHHAFVFGQQHGADFFDAEGNATFDTPEAAEAIKQYIDFLAADGIVAPGNAEYAQNQSLADFAGGKAAMLLWQAAGTALEHQGMDPDAYGIAPVPFQADPPEGGRQVNSMVAGINLAVFQNTDNLDGALDFVTYLTSDEVQVELNGAYGSIPPVLAAQDAPEFATEERAVLRQTLADSAAPLPQVPAEDQFETLVGTAMADLFADAASGNEVTLDSVRQRLHEAQQQVTG</sequence>
<dbReference type="InterPro" id="IPR006059">
    <property type="entry name" value="SBP"/>
</dbReference>
<dbReference type="EMBL" id="RBAL01000015">
    <property type="protein sequence ID" value="RKN38938.1"/>
    <property type="molecule type" value="Genomic_DNA"/>
</dbReference>
<dbReference type="PANTHER" id="PTHR43649">
    <property type="entry name" value="ARABINOSE-BINDING PROTEIN-RELATED"/>
    <property type="match status" value="1"/>
</dbReference>
<keyword evidence="1" id="KW-0732">Signal</keyword>
<feature type="chain" id="PRO_5017485370" evidence="1">
    <location>
        <begin position="21"/>
        <end position="437"/>
    </location>
</feature>
<keyword evidence="3" id="KW-1185">Reference proteome</keyword>
<name>A0A3A9YSB2_9ACTN</name>
<evidence type="ECO:0000256" key="1">
    <source>
        <dbReference type="SAM" id="SignalP"/>
    </source>
</evidence>
<evidence type="ECO:0000313" key="2">
    <source>
        <dbReference type="EMBL" id="RKN38938.1"/>
    </source>
</evidence>
<reference evidence="2 3" key="1">
    <citation type="journal article" date="2014" name="Int. J. Syst. Evol. Microbiol.">
        <title>Streptomyces hoynatensis sp. nov., isolated from deep marine sediment.</title>
        <authorList>
            <person name="Veyisoglu A."/>
            <person name="Sahin N."/>
        </authorList>
    </citation>
    <scope>NUCLEOTIDE SEQUENCE [LARGE SCALE GENOMIC DNA]</scope>
    <source>
        <strain evidence="2 3">KCTC 29097</strain>
    </source>
</reference>
<dbReference type="PANTHER" id="PTHR43649:SF12">
    <property type="entry name" value="DIACETYLCHITOBIOSE BINDING PROTEIN DASA"/>
    <property type="match status" value="1"/>
</dbReference>
<dbReference type="CDD" id="cd13585">
    <property type="entry name" value="PBP2_TMBP_like"/>
    <property type="match status" value="1"/>
</dbReference>
<feature type="signal peptide" evidence="1">
    <location>
        <begin position="1"/>
        <end position="20"/>
    </location>
</feature>
<evidence type="ECO:0000313" key="3">
    <source>
        <dbReference type="Proteomes" id="UP000272474"/>
    </source>
</evidence>
<accession>A0A3A9YSB2</accession>